<feature type="transmembrane region" description="Helical" evidence="1">
    <location>
        <begin position="44"/>
        <end position="63"/>
    </location>
</feature>
<reference evidence="3 4" key="1">
    <citation type="submission" date="2020-08" db="EMBL/GenBank/DDBJ databases">
        <title>Genomic Encyclopedia of Type Strains, Phase IV (KMG-IV): sequencing the most valuable type-strain genomes for metagenomic binning, comparative biology and taxonomic classification.</title>
        <authorList>
            <person name="Goeker M."/>
        </authorList>
    </citation>
    <scope>NUCLEOTIDE SEQUENCE [LARGE SCALE GENOMIC DNA]</scope>
    <source>
        <strain evidence="3 4">DSM 22198</strain>
    </source>
</reference>
<dbReference type="InterPro" id="IPR013216">
    <property type="entry name" value="Methyltransf_11"/>
</dbReference>
<dbReference type="EMBL" id="JACIIZ010000017">
    <property type="protein sequence ID" value="MBB6254452.1"/>
    <property type="molecule type" value="Genomic_DNA"/>
</dbReference>
<sequence>MDRLFPYGLDAPPVVRNLLLGSFICGALFALDLVDILPIHFNGLIWPALSMGAGAVAMIWSSARGKIRAREIILDRIDWRGDERVIDIGCGRGLFTIAAARRVPRGHVIGIDIWQTEDLSGNGPGAVIANAAREGVSGRVECRSADMRNIPFPDDSFDVVISSAAIHNLYDPADRARAIREIARVLAPDGRLVISDIRHLSDYALCAREAGITTVISRGIGDQIWRFGSFGFLAPGLVLGRKGPG</sequence>
<name>A0A7X0B2G6_9PROT</name>
<dbReference type="CDD" id="cd02440">
    <property type="entry name" value="AdoMet_MTases"/>
    <property type="match status" value="1"/>
</dbReference>
<dbReference type="Proteomes" id="UP000539175">
    <property type="component" value="Unassembled WGS sequence"/>
</dbReference>
<keyword evidence="4" id="KW-1185">Reference proteome</keyword>
<dbReference type="Gene3D" id="3.40.50.150">
    <property type="entry name" value="Vaccinia Virus protein VP39"/>
    <property type="match status" value="1"/>
</dbReference>
<dbReference type="GO" id="GO:0032259">
    <property type="term" value="P:methylation"/>
    <property type="evidence" value="ECO:0007669"/>
    <property type="project" value="UniProtKB-KW"/>
</dbReference>
<evidence type="ECO:0000256" key="1">
    <source>
        <dbReference type="SAM" id="Phobius"/>
    </source>
</evidence>
<dbReference type="RefSeq" id="WP_184806875.1">
    <property type="nucleotide sequence ID" value="NZ_JACIIZ010000017.1"/>
</dbReference>
<dbReference type="Pfam" id="PF08241">
    <property type="entry name" value="Methyltransf_11"/>
    <property type="match status" value="1"/>
</dbReference>
<keyword evidence="1" id="KW-0812">Transmembrane</keyword>
<keyword evidence="1" id="KW-0472">Membrane</keyword>
<dbReference type="PANTHER" id="PTHR45277">
    <property type="entry name" value="EXPRESSED PROTEIN"/>
    <property type="match status" value="1"/>
</dbReference>
<feature type="domain" description="Methyltransferase type 11" evidence="2">
    <location>
        <begin position="86"/>
        <end position="194"/>
    </location>
</feature>
<keyword evidence="3" id="KW-0489">Methyltransferase</keyword>
<organism evidence="3 4">
    <name type="scientific">Nitrospirillum iridis</name>
    <dbReference type="NCBI Taxonomy" id="765888"/>
    <lineage>
        <taxon>Bacteria</taxon>
        <taxon>Pseudomonadati</taxon>
        <taxon>Pseudomonadota</taxon>
        <taxon>Alphaproteobacteria</taxon>
        <taxon>Rhodospirillales</taxon>
        <taxon>Azospirillaceae</taxon>
        <taxon>Nitrospirillum</taxon>
    </lineage>
</organism>
<dbReference type="AlphaFoldDB" id="A0A7X0B2G6"/>
<comment type="caution">
    <text evidence="3">The sequence shown here is derived from an EMBL/GenBank/DDBJ whole genome shotgun (WGS) entry which is preliminary data.</text>
</comment>
<feature type="transmembrane region" description="Helical" evidence="1">
    <location>
        <begin position="18"/>
        <end position="38"/>
    </location>
</feature>
<evidence type="ECO:0000313" key="3">
    <source>
        <dbReference type="EMBL" id="MBB6254452.1"/>
    </source>
</evidence>
<evidence type="ECO:0000313" key="4">
    <source>
        <dbReference type="Proteomes" id="UP000539175"/>
    </source>
</evidence>
<gene>
    <name evidence="3" type="ORF">FHS74_005041</name>
</gene>
<dbReference type="SUPFAM" id="SSF53335">
    <property type="entry name" value="S-adenosyl-L-methionine-dependent methyltransferases"/>
    <property type="match status" value="1"/>
</dbReference>
<proteinExistence type="predicted"/>
<dbReference type="InterPro" id="IPR029063">
    <property type="entry name" value="SAM-dependent_MTases_sf"/>
</dbReference>
<dbReference type="PANTHER" id="PTHR45277:SF1">
    <property type="entry name" value="EXPRESSED PROTEIN"/>
    <property type="match status" value="1"/>
</dbReference>
<keyword evidence="1" id="KW-1133">Transmembrane helix</keyword>
<keyword evidence="3" id="KW-0808">Transferase</keyword>
<protein>
    <submittedName>
        <fullName evidence="3">SAM-dependent methyltransferase</fullName>
    </submittedName>
</protein>
<accession>A0A7X0B2G6</accession>
<evidence type="ECO:0000259" key="2">
    <source>
        <dbReference type="Pfam" id="PF08241"/>
    </source>
</evidence>
<dbReference type="GO" id="GO:0008757">
    <property type="term" value="F:S-adenosylmethionine-dependent methyltransferase activity"/>
    <property type="evidence" value="ECO:0007669"/>
    <property type="project" value="InterPro"/>
</dbReference>